<dbReference type="Proteomes" id="UP001211065">
    <property type="component" value="Unassembled WGS sequence"/>
</dbReference>
<comment type="caution">
    <text evidence="6">The sequence shown here is derived from an EMBL/GenBank/DDBJ whole genome shotgun (WGS) entry which is preliminary data.</text>
</comment>
<organism evidence="6 7">
    <name type="scientific">Clydaea vesicula</name>
    <dbReference type="NCBI Taxonomy" id="447962"/>
    <lineage>
        <taxon>Eukaryota</taxon>
        <taxon>Fungi</taxon>
        <taxon>Fungi incertae sedis</taxon>
        <taxon>Chytridiomycota</taxon>
        <taxon>Chytridiomycota incertae sedis</taxon>
        <taxon>Chytridiomycetes</taxon>
        <taxon>Lobulomycetales</taxon>
        <taxon>Lobulomycetaceae</taxon>
        <taxon>Clydaea</taxon>
    </lineage>
</organism>
<evidence type="ECO:0000313" key="6">
    <source>
        <dbReference type="EMBL" id="KAJ3204068.1"/>
    </source>
</evidence>
<dbReference type="InterPro" id="IPR008922">
    <property type="entry name" value="Di-copper_centre_dom_sf"/>
</dbReference>
<evidence type="ECO:0000256" key="2">
    <source>
        <dbReference type="ARBA" id="ARBA00023008"/>
    </source>
</evidence>
<reference evidence="6" key="1">
    <citation type="submission" date="2020-05" db="EMBL/GenBank/DDBJ databases">
        <title>Phylogenomic resolution of chytrid fungi.</title>
        <authorList>
            <person name="Stajich J.E."/>
            <person name="Amses K."/>
            <person name="Simmons R."/>
            <person name="Seto K."/>
            <person name="Myers J."/>
            <person name="Bonds A."/>
            <person name="Quandt C.A."/>
            <person name="Barry K."/>
            <person name="Liu P."/>
            <person name="Grigoriev I."/>
            <person name="Longcore J.E."/>
            <person name="James T.Y."/>
        </authorList>
    </citation>
    <scope>NUCLEOTIDE SEQUENCE</scope>
    <source>
        <strain evidence="6">JEL0476</strain>
    </source>
</reference>
<keyword evidence="3" id="KW-0732">Signal</keyword>
<accession>A0AAD5TYL7</accession>
<keyword evidence="2" id="KW-0186">Copper</keyword>
<dbReference type="Pfam" id="PF24779">
    <property type="entry name" value="UTP23_sensor"/>
    <property type="match status" value="1"/>
</dbReference>
<evidence type="ECO:0000259" key="4">
    <source>
        <dbReference type="PROSITE" id="PS00497"/>
    </source>
</evidence>
<feature type="signal peptide" evidence="3">
    <location>
        <begin position="1"/>
        <end position="19"/>
    </location>
</feature>
<dbReference type="Pfam" id="PF00264">
    <property type="entry name" value="Tyrosinase"/>
    <property type="match status" value="1"/>
</dbReference>
<evidence type="ECO:0000256" key="3">
    <source>
        <dbReference type="SAM" id="SignalP"/>
    </source>
</evidence>
<dbReference type="PRINTS" id="PR00092">
    <property type="entry name" value="TYROSINASE"/>
</dbReference>
<keyword evidence="1" id="KW-0479">Metal-binding</keyword>
<dbReference type="SUPFAM" id="SSF48056">
    <property type="entry name" value="Di-copper centre-containing domain"/>
    <property type="match status" value="1"/>
</dbReference>
<name>A0AAD5TYL7_9FUNG</name>
<dbReference type="AlphaFoldDB" id="A0AAD5TYL7"/>
<dbReference type="EMBL" id="JADGJW010001345">
    <property type="protein sequence ID" value="KAJ3204068.1"/>
    <property type="molecule type" value="Genomic_DNA"/>
</dbReference>
<keyword evidence="7" id="KW-1185">Reference proteome</keyword>
<feature type="chain" id="PRO_5042138611" description="Tyrosinase copper-binding domain-containing protein" evidence="3">
    <location>
        <begin position="20"/>
        <end position="404"/>
    </location>
</feature>
<gene>
    <name evidence="6" type="ORF">HK099_001280</name>
</gene>
<evidence type="ECO:0000256" key="1">
    <source>
        <dbReference type="ARBA" id="ARBA00022723"/>
    </source>
</evidence>
<dbReference type="GO" id="GO:0016491">
    <property type="term" value="F:oxidoreductase activity"/>
    <property type="evidence" value="ECO:0007669"/>
    <property type="project" value="InterPro"/>
</dbReference>
<dbReference type="PROSITE" id="PS00497">
    <property type="entry name" value="TYROSINASE_1"/>
    <property type="match status" value="1"/>
</dbReference>
<protein>
    <recommendedName>
        <fullName evidence="4 5">Tyrosinase copper-binding domain-containing protein</fullName>
    </recommendedName>
</protein>
<dbReference type="PROSITE" id="PS00498">
    <property type="entry name" value="TYROSINASE_2"/>
    <property type="match status" value="1"/>
</dbReference>
<dbReference type="InterPro" id="IPR050316">
    <property type="entry name" value="Tyrosinase/Hemocyanin"/>
</dbReference>
<dbReference type="InterPro" id="IPR002227">
    <property type="entry name" value="Tyrosinase_Cu-bd"/>
</dbReference>
<feature type="domain" description="Tyrosinase copper-binding" evidence="4">
    <location>
        <begin position="77"/>
        <end position="94"/>
    </location>
</feature>
<feature type="domain" description="Tyrosinase copper-binding" evidence="5">
    <location>
        <begin position="225"/>
        <end position="236"/>
    </location>
</feature>
<proteinExistence type="predicted"/>
<dbReference type="InterPro" id="IPR057776">
    <property type="entry name" value="UTP23_sensor"/>
</dbReference>
<sequence length="404" mass="45460">MLISNIVLVVTALLTSASAQSCAKINTRKEWRELTTFEQQDYFRGVNLLKKAPSTSNNANRYEDFVATHLQNVPFAHNIAYFFPWHRQFLRSFELALQQVLKKPDYTLPYWQWTIDSQAPERSPLLTPTAFGTNGQGVEKCLLDGAFRNWTTTQGSSRPRCLKRDFNLGSRIGAFASPEVINSAVMTSRDYVQFRPTIEANPHGQVHNGLGGRSGDMSFMFSPNDPIFFLHHAMVDRIWYEFQNAKPANKLSFGGPSKNDGTGTAKLTDNMIPFNVNVQSVMDTRFGCYIYSAGVTVQPRSFKRKVRRATEVNPLSVKSDDRSEIQLIRVPAPLDIEYITRMGLNLTEVRLSEAKEKLIIEDVNKLIMAKEYQSPAALGALQTGELVQAPSFDDVTPGFTAKEQ</sequence>
<evidence type="ECO:0000259" key="5">
    <source>
        <dbReference type="PROSITE" id="PS00498"/>
    </source>
</evidence>
<dbReference type="Gene3D" id="1.10.1280.10">
    <property type="entry name" value="Di-copper center containing domain from catechol oxidase"/>
    <property type="match status" value="1"/>
</dbReference>
<dbReference type="GO" id="GO:0046872">
    <property type="term" value="F:metal ion binding"/>
    <property type="evidence" value="ECO:0007669"/>
    <property type="project" value="UniProtKB-KW"/>
</dbReference>
<dbReference type="PANTHER" id="PTHR11474:SF126">
    <property type="entry name" value="TYROSINASE-LIKE PROTEIN TYR-1-RELATED"/>
    <property type="match status" value="1"/>
</dbReference>
<evidence type="ECO:0000313" key="7">
    <source>
        <dbReference type="Proteomes" id="UP001211065"/>
    </source>
</evidence>
<dbReference type="PANTHER" id="PTHR11474">
    <property type="entry name" value="TYROSINASE FAMILY MEMBER"/>
    <property type="match status" value="1"/>
</dbReference>